<feature type="region of interest" description="Disordered" evidence="1">
    <location>
        <begin position="95"/>
        <end position="210"/>
    </location>
</feature>
<feature type="compositionally biased region" description="Polar residues" evidence="1">
    <location>
        <begin position="107"/>
        <end position="131"/>
    </location>
</feature>
<name>A0A6J4IFK6_9ACTN</name>
<feature type="compositionally biased region" description="Low complexity" evidence="1">
    <location>
        <begin position="24"/>
        <end position="41"/>
    </location>
</feature>
<sequence length="210" mass="21668">RSVTLPALSQPPSATSPPGRATGSVRSSPTAAPPSASRPVPGGTTCRPCSTGWPAHPGPTVAGPPTWQAHCASSTAWHDGGAWWWWSATSSAHLGGTGPCEPWRPARTSSPSRWSTPATSRCPTSASSPSWTPRRAGTSRSRQRTAGCAPASRRLRPPSATRSPVRCGSLVPTTSSCAPTVTGSWTSSASSTVGDAAEPPSPRAVRRWSR</sequence>
<dbReference type="AlphaFoldDB" id="A0A6J4IFK6"/>
<evidence type="ECO:0000256" key="1">
    <source>
        <dbReference type="SAM" id="MobiDB-lite"/>
    </source>
</evidence>
<protein>
    <submittedName>
        <fullName evidence="2">Uncharacterized protein</fullName>
    </submittedName>
</protein>
<evidence type="ECO:0000313" key="2">
    <source>
        <dbReference type="EMBL" id="CAA9251100.1"/>
    </source>
</evidence>
<accession>A0A6J4IFK6</accession>
<proteinExistence type="predicted"/>
<feature type="non-terminal residue" evidence="2">
    <location>
        <position position="1"/>
    </location>
</feature>
<gene>
    <name evidence="2" type="ORF">AVDCRST_MAG20-2139</name>
</gene>
<organism evidence="2">
    <name type="scientific">uncultured Acidimicrobiales bacterium</name>
    <dbReference type="NCBI Taxonomy" id="310071"/>
    <lineage>
        <taxon>Bacteria</taxon>
        <taxon>Bacillati</taxon>
        <taxon>Actinomycetota</taxon>
        <taxon>Acidimicrobiia</taxon>
        <taxon>Acidimicrobiales</taxon>
        <taxon>environmental samples</taxon>
    </lineage>
</organism>
<feature type="compositionally biased region" description="Polar residues" evidence="1">
    <location>
        <begin position="171"/>
        <end position="193"/>
    </location>
</feature>
<reference evidence="2" key="1">
    <citation type="submission" date="2020-02" db="EMBL/GenBank/DDBJ databases">
        <authorList>
            <person name="Meier V. D."/>
        </authorList>
    </citation>
    <scope>NUCLEOTIDE SEQUENCE</scope>
    <source>
        <strain evidence="2">AVDCRST_MAG20</strain>
    </source>
</reference>
<feature type="non-terminal residue" evidence="2">
    <location>
        <position position="210"/>
    </location>
</feature>
<dbReference type="EMBL" id="CADCSY010000099">
    <property type="protein sequence ID" value="CAA9251100.1"/>
    <property type="molecule type" value="Genomic_DNA"/>
</dbReference>
<feature type="region of interest" description="Disordered" evidence="1">
    <location>
        <begin position="1"/>
        <end position="61"/>
    </location>
</feature>